<keyword evidence="2" id="KW-1185">Reference proteome</keyword>
<evidence type="ECO:0000313" key="2">
    <source>
        <dbReference type="Proteomes" id="UP000236569"/>
    </source>
</evidence>
<dbReference type="EMBL" id="BFAG01000012">
    <property type="protein sequence ID" value="GBF07043.1"/>
    <property type="molecule type" value="Genomic_DNA"/>
</dbReference>
<gene>
    <name evidence="1" type="ORF">DAERI_120036</name>
</gene>
<dbReference type="Proteomes" id="UP000236569">
    <property type="component" value="Unassembled WGS sequence"/>
</dbReference>
<evidence type="ECO:0000313" key="1">
    <source>
        <dbReference type="EMBL" id="GBF07043.1"/>
    </source>
</evidence>
<protein>
    <submittedName>
        <fullName evidence="1">Uncharacterized protein</fullName>
    </submittedName>
</protein>
<organism evidence="1 2">
    <name type="scientific">Deinococcus aerius</name>
    <dbReference type="NCBI Taxonomy" id="200253"/>
    <lineage>
        <taxon>Bacteria</taxon>
        <taxon>Thermotogati</taxon>
        <taxon>Deinococcota</taxon>
        <taxon>Deinococci</taxon>
        <taxon>Deinococcales</taxon>
        <taxon>Deinococcaceae</taxon>
        <taxon>Deinococcus</taxon>
    </lineage>
</organism>
<dbReference type="AlphaFoldDB" id="A0A2I9CY40"/>
<reference evidence="2" key="1">
    <citation type="submission" date="2018-01" db="EMBL/GenBank/DDBJ databases">
        <title>Draft Genome Sequence of the Radioresistant Bacterium Deinococcus aerius TR0125, Isolated from the Higher Atmosphere above Japan.</title>
        <authorList>
            <person name="Satoh K."/>
            <person name="Arai H."/>
            <person name="Sanzen T."/>
            <person name="Kawaguchi Y."/>
            <person name="Hayashi H."/>
            <person name="Yokobori S."/>
            <person name="Yamagishi A."/>
            <person name="Oono Y."/>
            <person name="Narumi I."/>
        </authorList>
    </citation>
    <scope>NUCLEOTIDE SEQUENCE [LARGE SCALE GENOMIC DNA]</scope>
    <source>
        <strain evidence="2">TR0125</strain>
    </source>
</reference>
<name>A0A2I9CY40_9DEIO</name>
<comment type="caution">
    <text evidence="1">The sequence shown here is derived from an EMBL/GenBank/DDBJ whole genome shotgun (WGS) entry which is preliminary data.</text>
</comment>
<accession>A0A2I9CY40</accession>
<proteinExistence type="predicted"/>
<sequence length="105" mass="10748">MGLTALNLGWGTFVPARSSPETVAERAEAGAALVVTETGSAVLDLFFAPGPVPGGVGWGSERAGSGSGTWTRIRLGMGPFLHARLTRTRAADAGRFDLVGLPVTP</sequence>